<dbReference type="Proteomes" id="UP000254893">
    <property type="component" value="Unassembled WGS sequence"/>
</dbReference>
<dbReference type="InterPro" id="IPR003148">
    <property type="entry name" value="RCK_N"/>
</dbReference>
<feature type="transmembrane region" description="Helical" evidence="12">
    <location>
        <begin position="148"/>
        <end position="171"/>
    </location>
</feature>
<dbReference type="PANTHER" id="PTHR46157:SF4">
    <property type="entry name" value="K(+) EFFLUX ANTIPORTER 3, CHLOROPLASTIC"/>
    <property type="match status" value="1"/>
</dbReference>
<feature type="transmembrane region" description="Helical" evidence="12">
    <location>
        <begin position="87"/>
        <end position="111"/>
    </location>
</feature>
<dbReference type="InterPro" id="IPR006153">
    <property type="entry name" value="Cation/H_exchanger_TM"/>
</dbReference>
<comment type="subcellular location">
    <subcellularLocation>
        <location evidence="1">Endomembrane system</location>
        <topology evidence="1">Multi-pass membrane protein</topology>
    </subcellularLocation>
</comment>
<evidence type="ECO:0000256" key="5">
    <source>
        <dbReference type="ARBA" id="ARBA00022538"/>
    </source>
</evidence>
<feature type="transmembrane region" description="Helical" evidence="12">
    <location>
        <begin position="191"/>
        <end position="212"/>
    </location>
</feature>
<feature type="transmembrane region" description="Helical" evidence="12">
    <location>
        <begin position="56"/>
        <end position="75"/>
    </location>
</feature>
<dbReference type="InterPro" id="IPR036291">
    <property type="entry name" value="NAD(P)-bd_dom_sf"/>
</dbReference>
<evidence type="ECO:0000256" key="12">
    <source>
        <dbReference type="SAM" id="Phobius"/>
    </source>
</evidence>
<keyword evidence="6 12" id="KW-0812">Transmembrane</keyword>
<dbReference type="GO" id="GO:1902600">
    <property type="term" value="P:proton transmembrane transport"/>
    <property type="evidence" value="ECO:0007669"/>
    <property type="project" value="InterPro"/>
</dbReference>
<feature type="compositionally biased region" description="Basic and acidic residues" evidence="11">
    <location>
        <begin position="617"/>
        <end position="627"/>
    </location>
</feature>
<keyword evidence="9" id="KW-0406">Ion transport</keyword>
<evidence type="ECO:0000256" key="3">
    <source>
        <dbReference type="ARBA" id="ARBA00022448"/>
    </source>
</evidence>
<feature type="transmembrane region" description="Helical" evidence="12">
    <location>
        <begin position="335"/>
        <end position="356"/>
    </location>
</feature>
<feature type="transmembrane region" description="Helical" evidence="12">
    <location>
        <begin position="368"/>
        <end position="387"/>
    </location>
</feature>
<keyword evidence="10 12" id="KW-0472">Membrane</keyword>
<dbReference type="GO" id="GO:0008324">
    <property type="term" value="F:monoatomic cation transmembrane transporter activity"/>
    <property type="evidence" value="ECO:0007669"/>
    <property type="project" value="InterPro"/>
</dbReference>
<protein>
    <submittedName>
        <fullName evidence="14">K(+)/H(+) antiporter</fullName>
    </submittedName>
</protein>
<evidence type="ECO:0000256" key="1">
    <source>
        <dbReference type="ARBA" id="ARBA00004127"/>
    </source>
</evidence>
<feature type="transmembrane region" description="Helical" evidence="12">
    <location>
        <begin position="117"/>
        <end position="136"/>
    </location>
</feature>
<dbReference type="InterPro" id="IPR004771">
    <property type="entry name" value="K/H_exchanger"/>
</dbReference>
<feature type="compositionally biased region" description="Polar residues" evidence="11">
    <location>
        <begin position="606"/>
        <end position="616"/>
    </location>
</feature>
<dbReference type="InterPro" id="IPR038770">
    <property type="entry name" value="Na+/solute_symporter_sf"/>
</dbReference>
<dbReference type="GO" id="GO:0005886">
    <property type="term" value="C:plasma membrane"/>
    <property type="evidence" value="ECO:0007669"/>
    <property type="project" value="TreeGrafter"/>
</dbReference>
<feature type="domain" description="RCK N-terminal" evidence="13">
    <location>
        <begin position="415"/>
        <end position="531"/>
    </location>
</feature>
<feature type="transmembrane region" description="Helical" evidence="12">
    <location>
        <begin position="278"/>
        <end position="299"/>
    </location>
</feature>
<feature type="transmembrane region" description="Helical" evidence="12">
    <location>
        <begin position="224"/>
        <end position="242"/>
    </location>
</feature>
<evidence type="ECO:0000256" key="7">
    <source>
        <dbReference type="ARBA" id="ARBA00022958"/>
    </source>
</evidence>
<evidence type="ECO:0000256" key="11">
    <source>
        <dbReference type="SAM" id="MobiDB-lite"/>
    </source>
</evidence>
<keyword evidence="3" id="KW-0813">Transport</keyword>
<feature type="transmembrane region" description="Helical" evidence="12">
    <location>
        <begin position="6"/>
        <end position="24"/>
    </location>
</feature>
<keyword evidence="4" id="KW-0050">Antiport</keyword>
<dbReference type="PANTHER" id="PTHR46157">
    <property type="entry name" value="K(+) EFFLUX ANTIPORTER 3, CHLOROPLASTIC"/>
    <property type="match status" value="1"/>
</dbReference>
<evidence type="ECO:0000313" key="14">
    <source>
        <dbReference type="EMBL" id="SUJ24472.1"/>
    </source>
</evidence>
<proteinExistence type="inferred from homology"/>
<gene>
    <name evidence="14" type="primary">kefC_1</name>
    <name evidence="14" type="ORF">NCTC11388_03560</name>
</gene>
<reference evidence="14 15" key="1">
    <citation type="submission" date="2018-06" db="EMBL/GenBank/DDBJ databases">
        <authorList>
            <consortium name="Pathogen Informatics"/>
            <person name="Doyle S."/>
        </authorList>
    </citation>
    <scope>NUCLEOTIDE SEQUENCE [LARGE SCALE GENOMIC DNA]</scope>
    <source>
        <strain evidence="14 15">NCTC11388</strain>
    </source>
</reference>
<evidence type="ECO:0000313" key="15">
    <source>
        <dbReference type="Proteomes" id="UP000254893"/>
    </source>
</evidence>
<dbReference type="AlphaFoldDB" id="A0A380CPS1"/>
<name>A0A380CPS1_SPHSI</name>
<evidence type="ECO:0000256" key="2">
    <source>
        <dbReference type="ARBA" id="ARBA00005551"/>
    </source>
</evidence>
<sequence>MDSSFLFQIIAYLGSAVIFVPIAKKLGLGSVLGYLIAGVIIGPSVLQWVGSGTQDVMHVAEFGVVMMLFLIGLELDPGTLWKLRGPILGMGGLQVILSALLIATICSLMGFSWKEGLVLGLTLALSSTAIVMQSLGEKGWLDTVAGKSSFAVLLFQDIAVIPILALLPLLADNASAVTTEGDTWLTDISGPAKAVSLLAAVAIVVLIGKYIVGPILRVITRTGMRELFLVGALLLIVLIAFIMQKVGLSPALGAFLAGVVLANSEFKHELESDLEPFKGLLLGVFFIAVGASINIFFVWQEASTISMWVGLFMLVKIIVLYVLAVVFKLKIDQRIILAVSLAQMGEFAFVLFSIIGQLRLLSADTINIMVAVVAVSMALSPILLLVADKLILPRLNSLANPPESEEKTFDEVNENKKVIIAGFGQVGTIVARFLHLNKVETTILDYNGDRVEMLRKYGFKVYFGDPTRYDLLKSAGASKASIIVSAFDNDEDHMKLVHMVKKHFSHLKIVAIANTRNLAYDLIENDVDRVYRVGTDIALRMGVDVMTELGYRRYTVYRASQKFSKLEEKSLYKLARIRDKGSEYIQMVQETIRELENELLDDMSVDDNSSVKNAWSDTERKKGEDEN</sequence>
<dbReference type="GO" id="GO:0015297">
    <property type="term" value="F:antiporter activity"/>
    <property type="evidence" value="ECO:0007669"/>
    <property type="project" value="UniProtKB-KW"/>
</dbReference>
<dbReference type="RefSeq" id="WP_115171021.1">
    <property type="nucleotide sequence ID" value="NZ_UGYW01000002.1"/>
</dbReference>
<evidence type="ECO:0000256" key="9">
    <source>
        <dbReference type="ARBA" id="ARBA00023065"/>
    </source>
</evidence>
<feature type="transmembrane region" description="Helical" evidence="12">
    <location>
        <begin position="248"/>
        <end position="266"/>
    </location>
</feature>
<evidence type="ECO:0000256" key="4">
    <source>
        <dbReference type="ARBA" id="ARBA00022449"/>
    </source>
</evidence>
<evidence type="ECO:0000259" key="13">
    <source>
        <dbReference type="PROSITE" id="PS51201"/>
    </source>
</evidence>
<dbReference type="Pfam" id="PF02254">
    <property type="entry name" value="TrkA_N"/>
    <property type="match status" value="1"/>
</dbReference>
<evidence type="ECO:0000256" key="6">
    <source>
        <dbReference type="ARBA" id="ARBA00022692"/>
    </source>
</evidence>
<dbReference type="Gene3D" id="1.20.1530.20">
    <property type="match status" value="1"/>
</dbReference>
<accession>A0A380CPS1</accession>
<evidence type="ECO:0000256" key="10">
    <source>
        <dbReference type="ARBA" id="ARBA00023136"/>
    </source>
</evidence>
<comment type="similarity">
    <text evidence="2">Belongs to the monovalent cation:proton antiporter 2 (CPA2) transporter (TC 2.A.37) family.</text>
</comment>
<dbReference type="SUPFAM" id="SSF51735">
    <property type="entry name" value="NAD(P)-binding Rossmann-fold domains"/>
    <property type="match status" value="1"/>
</dbReference>
<keyword evidence="5" id="KW-0633">Potassium transport</keyword>
<dbReference type="EMBL" id="UGYW01000002">
    <property type="protein sequence ID" value="SUJ24472.1"/>
    <property type="molecule type" value="Genomic_DNA"/>
</dbReference>
<dbReference type="FunFam" id="3.40.50.720:FF:000036">
    <property type="entry name" value="Glutathione-regulated potassium-efflux system protein KefB"/>
    <property type="match status" value="1"/>
</dbReference>
<feature type="region of interest" description="Disordered" evidence="11">
    <location>
        <begin position="606"/>
        <end position="627"/>
    </location>
</feature>
<keyword evidence="7" id="KW-0630">Potassium</keyword>
<feature type="transmembrane region" description="Helical" evidence="12">
    <location>
        <begin position="305"/>
        <end position="323"/>
    </location>
</feature>
<dbReference type="GO" id="GO:0012505">
    <property type="term" value="C:endomembrane system"/>
    <property type="evidence" value="ECO:0007669"/>
    <property type="project" value="UniProtKB-SubCell"/>
</dbReference>
<dbReference type="GO" id="GO:0006813">
    <property type="term" value="P:potassium ion transport"/>
    <property type="evidence" value="ECO:0007669"/>
    <property type="project" value="UniProtKB-KW"/>
</dbReference>
<dbReference type="PROSITE" id="PS51201">
    <property type="entry name" value="RCK_N"/>
    <property type="match status" value="1"/>
</dbReference>
<organism evidence="14 15">
    <name type="scientific">Sphingobacterium spiritivorum</name>
    <name type="common">Flavobacterium spiritivorum</name>
    <dbReference type="NCBI Taxonomy" id="258"/>
    <lineage>
        <taxon>Bacteria</taxon>
        <taxon>Pseudomonadati</taxon>
        <taxon>Bacteroidota</taxon>
        <taxon>Sphingobacteriia</taxon>
        <taxon>Sphingobacteriales</taxon>
        <taxon>Sphingobacteriaceae</taxon>
        <taxon>Sphingobacterium</taxon>
    </lineage>
</organism>
<dbReference type="Gene3D" id="3.40.50.720">
    <property type="entry name" value="NAD(P)-binding Rossmann-like Domain"/>
    <property type="match status" value="1"/>
</dbReference>
<dbReference type="NCBIfam" id="TIGR00932">
    <property type="entry name" value="2a37"/>
    <property type="match status" value="1"/>
</dbReference>
<feature type="transmembrane region" description="Helical" evidence="12">
    <location>
        <begin position="31"/>
        <end position="50"/>
    </location>
</feature>
<dbReference type="Pfam" id="PF00999">
    <property type="entry name" value="Na_H_Exchanger"/>
    <property type="match status" value="1"/>
</dbReference>
<evidence type="ECO:0000256" key="8">
    <source>
        <dbReference type="ARBA" id="ARBA00022989"/>
    </source>
</evidence>
<keyword evidence="8 12" id="KW-1133">Transmembrane helix</keyword>